<dbReference type="Gene3D" id="3.40.50.1820">
    <property type="entry name" value="alpha/beta hydrolase"/>
    <property type="match status" value="1"/>
</dbReference>
<accession>A0A383WIA6</accession>
<dbReference type="GO" id="GO:0047372">
    <property type="term" value="F:monoacylglycerol lipase activity"/>
    <property type="evidence" value="ECO:0007669"/>
    <property type="project" value="TreeGrafter"/>
</dbReference>
<feature type="domain" description="AB hydrolase-1" evidence="5">
    <location>
        <begin position="119"/>
        <end position="337"/>
    </location>
</feature>
<organism evidence="6 7">
    <name type="scientific">Tetradesmus obliquus</name>
    <name type="common">Green alga</name>
    <name type="synonym">Acutodesmus obliquus</name>
    <dbReference type="NCBI Taxonomy" id="3088"/>
    <lineage>
        <taxon>Eukaryota</taxon>
        <taxon>Viridiplantae</taxon>
        <taxon>Chlorophyta</taxon>
        <taxon>core chlorophytes</taxon>
        <taxon>Chlorophyceae</taxon>
        <taxon>CS clade</taxon>
        <taxon>Sphaeropleales</taxon>
        <taxon>Scenedesmaceae</taxon>
        <taxon>Tetradesmus</taxon>
    </lineage>
</organism>
<evidence type="ECO:0000259" key="5">
    <source>
        <dbReference type="Pfam" id="PF00561"/>
    </source>
</evidence>
<feature type="compositionally biased region" description="Low complexity" evidence="3">
    <location>
        <begin position="391"/>
        <end position="408"/>
    </location>
</feature>
<dbReference type="EMBL" id="FNXT01001259">
    <property type="protein sequence ID" value="SZX76486.1"/>
    <property type="molecule type" value="Genomic_DNA"/>
</dbReference>
<reference evidence="6 7" key="1">
    <citation type="submission" date="2016-10" db="EMBL/GenBank/DDBJ databases">
        <authorList>
            <person name="Cai Z."/>
        </authorList>
    </citation>
    <scope>NUCLEOTIDE SEQUENCE [LARGE SCALE GENOMIC DNA]</scope>
</reference>
<evidence type="ECO:0000256" key="2">
    <source>
        <dbReference type="SAM" id="Coils"/>
    </source>
</evidence>
<proteinExistence type="inferred from homology"/>
<dbReference type="AlphaFoldDB" id="A0A383WIA6"/>
<dbReference type="PANTHER" id="PTHR10794:SF84">
    <property type="entry name" value="ESTERASE_LIPASE_THIOESTERASE FAMILY PROTEIN"/>
    <property type="match status" value="1"/>
</dbReference>
<evidence type="ECO:0000256" key="3">
    <source>
        <dbReference type="SAM" id="MobiDB-lite"/>
    </source>
</evidence>
<dbReference type="STRING" id="3088.A0A383WIA6"/>
<evidence type="ECO:0000256" key="1">
    <source>
        <dbReference type="ARBA" id="ARBA00010884"/>
    </source>
</evidence>
<feature type="transmembrane region" description="Helical" evidence="4">
    <location>
        <begin position="6"/>
        <end position="27"/>
    </location>
</feature>
<keyword evidence="4" id="KW-1133">Transmembrane helix</keyword>
<dbReference type="InterPro" id="IPR050960">
    <property type="entry name" value="AB_hydrolase_4_sf"/>
</dbReference>
<feature type="compositionally biased region" description="Low complexity" evidence="3">
    <location>
        <begin position="496"/>
        <end position="508"/>
    </location>
</feature>
<dbReference type="Pfam" id="PF00561">
    <property type="entry name" value="Abhydrolase_1"/>
    <property type="match status" value="1"/>
</dbReference>
<sequence>MVVVEAALAGPAIAIGAVGLAAVLAWLDAQNKSKKPELIYSPTPFNTAVMSRCPTLHSLYQCTPFLTNGHVETIVVAKARKPPGVDYRREMLITKDGGAVAIDWEHHDDAGKDLPADAPVLILFPGLTGGSGDSYVQHAVLQARHAGIRAAVFNSRGTADSPVLTPQFYSASFTGDTREVVDHVHKRFPNSTLFAAGWSLGANILVNYLGEQGEDTPIEAAVSMCNPFDLTISNKQINEGFNKIYNWNLAAGLKRIFAKHHLVWRGHSGPAQPQLVPTCTTIREFDEAITVHSFNWEDVDAYYAGSSSAKRIPAVRLPLLCIQALDDPIAPAEAIPCDAIQDNPYCMLAVTPCGGHLGWASGPGAPFQQPWSDAAVMEWLSSVHIELMKQKQQGSSSSSSSNSVQEQQEVAAAGSTKQAASGQRIAVTVTATSSSSSTAAAAASSSTAVYTASSSISSSSSCSEAEIDAVSSSRQAVPALDTMEQLWFGEAKSTSRKQQQQQQQQQQSLRRRWVRSSSNSSTPEPVTGADVVSVPDVAASAAVAASADVAKQAELASPTAVAAAAASELVAAAACSDKAEQAQQQQQQQQQQVGKVLAEAAALAAADICTTQLRWAF</sequence>
<comment type="similarity">
    <text evidence="1">Belongs to the AB hydrolase superfamily. AB hydrolase 4 family.</text>
</comment>
<dbReference type="InterPro" id="IPR000073">
    <property type="entry name" value="AB_hydrolase_1"/>
</dbReference>
<dbReference type="InterPro" id="IPR029058">
    <property type="entry name" value="AB_hydrolase_fold"/>
</dbReference>
<feature type="region of interest" description="Disordered" evidence="3">
    <location>
        <begin position="391"/>
        <end position="417"/>
    </location>
</feature>
<gene>
    <name evidence="6" type="ORF">BQ4739_LOCUS16869</name>
</gene>
<keyword evidence="2" id="KW-0175">Coiled coil</keyword>
<name>A0A383WIA6_TETOB</name>
<dbReference type="GO" id="GO:0034338">
    <property type="term" value="F:short-chain carboxylesterase activity"/>
    <property type="evidence" value="ECO:0007669"/>
    <property type="project" value="TreeGrafter"/>
</dbReference>
<feature type="region of interest" description="Disordered" evidence="3">
    <location>
        <begin position="490"/>
        <end position="529"/>
    </location>
</feature>
<evidence type="ECO:0000256" key="4">
    <source>
        <dbReference type="SAM" id="Phobius"/>
    </source>
</evidence>
<dbReference type="PANTHER" id="PTHR10794">
    <property type="entry name" value="ABHYDROLASE DOMAIN-CONTAINING PROTEIN"/>
    <property type="match status" value="1"/>
</dbReference>
<keyword evidence="7" id="KW-1185">Reference proteome</keyword>
<feature type="coiled-coil region" evidence="2">
    <location>
        <begin position="572"/>
        <end position="599"/>
    </location>
</feature>
<dbReference type="Proteomes" id="UP000256970">
    <property type="component" value="Unassembled WGS sequence"/>
</dbReference>
<protein>
    <recommendedName>
        <fullName evidence="5">AB hydrolase-1 domain-containing protein</fullName>
    </recommendedName>
</protein>
<dbReference type="SUPFAM" id="SSF53474">
    <property type="entry name" value="alpha/beta-Hydrolases"/>
    <property type="match status" value="1"/>
</dbReference>
<evidence type="ECO:0000313" key="7">
    <source>
        <dbReference type="Proteomes" id="UP000256970"/>
    </source>
</evidence>
<keyword evidence="4" id="KW-0472">Membrane</keyword>
<evidence type="ECO:0000313" key="6">
    <source>
        <dbReference type="EMBL" id="SZX76486.1"/>
    </source>
</evidence>
<keyword evidence="4" id="KW-0812">Transmembrane</keyword>